<protein>
    <submittedName>
        <fullName evidence="4">Beta-lactamase domain-containing protein</fullName>
    </submittedName>
</protein>
<dbReference type="SMART" id="SM00849">
    <property type="entry name" value="Lactamase_B"/>
    <property type="match status" value="1"/>
</dbReference>
<dbReference type="GO" id="GO:0016787">
    <property type="term" value="F:hydrolase activity"/>
    <property type="evidence" value="ECO:0007669"/>
    <property type="project" value="UniProtKB-KW"/>
</dbReference>
<dbReference type="HOGENOM" id="CLU_009673_5_2_6"/>
<reference evidence="4 5" key="1">
    <citation type="journal article" date="2012" name="J. Bacteriol.">
        <title>Genome sequence of cold-adapted Pseudomonas mandelii strain JR-1.</title>
        <authorList>
            <person name="Jang S.H."/>
            <person name="Kim J."/>
            <person name="Kim J."/>
            <person name="Hong S."/>
            <person name="Lee C."/>
        </authorList>
    </citation>
    <scope>NUCLEOTIDE SEQUENCE [LARGE SCALE GENOMIC DNA]</scope>
    <source>
        <strain evidence="4 5">JR-1</strain>
    </source>
</reference>
<dbReference type="PANTHER" id="PTHR11203:SF37">
    <property type="entry name" value="INTEGRATOR COMPLEX SUBUNIT 11"/>
    <property type="match status" value="1"/>
</dbReference>
<gene>
    <name evidence="4" type="ORF">OU5_0934</name>
</gene>
<dbReference type="Pfam" id="PF10996">
    <property type="entry name" value="Beta-Casp"/>
    <property type="match status" value="1"/>
</dbReference>
<feature type="domain" description="Metallo-beta-lactamase" evidence="2">
    <location>
        <begin position="19"/>
        <end position="242"/>
    </location>
</feature>
<dbReference type="SMART" id="SM01027">
    <property type="entry name" value="Beta-Casp"/>
    <property type="match status" value="1"/>
</dbReference>
<dbReference type="InterPro" id="IPR022712">
    <property type="entry name" value="Beta_Casp"/>
</dbReference>
<dbReference type="PANTHER" id="PTHR11203">
    <property type="entry name" value="CLEAVAGE AND POLYADENYLATION SPECIFICITY FACTOR FAMILY MEMBER"/>
    <property type="match status" value="1"/>
</dbReference>
<sequence>MFKETAMRMTFLGAAGTVTGSKYLLEHRDQHVLIDCGLFQGYKQLRLHNWDPFQLPVRDLQAIVLTHAHLDHSGYLPVLARNGYRGPVYATPATCELVKILLRDSGRLQEEEAEFANRHGFSKHAPALPLYTEQDAERALKLLHPVELHHRVTIVPGLSILLRGAGHILGAATVEIVADGITLVCSGDLGRPNDPLMFAPETIEQTDYLLIESTYGDRRHPEESPEKQLAEVITRTALRHGITLVPSFAVGRAQLLMYHLYRLKQQHAIPDLPIYLNSPMATDVTRLYQRFRSEHRLSLEDCEGMCQGTHFVRATRDSIELDQQRTPAVIIAASGMATGGRVLHHLKALAPNPLNTLLIPGFQAGGTRGAQIIAGAPSVRIHGKEVPIRAEVVPMETLSAHADADEIIEWLRGFKRPPKHTYVVHGEPNASDVLRRRISLELGWSVSVPEYRDSVELTPIDPSSSSSS</sequence>
<evidence type="ECO:0000259" key="3">
    <source>
        <dbReference type="SMART" id="SM01027"/>
    </source>
</evidence>
<dbReference type="EMBL" id="CP005960">
    <property type="protein sequence ID" value="AHZ68013.1"/>
    <property type="molecule type" value="Genomic_DNA"/>
</dbReference>
<dbReference type="OrthoDB" id="9803916at2"/>
<dbReference type="InterPro" id="IPR050698">
    <property type="entry name" value="MBL"/>
</dbReference>
<dbReference type="Proteomes" id="UP000026913">
    <property type="component" value="Chromosome"/>
</dbReference>
<keyword evidence="1" id="KW-0378">Hydrolase</keyword>
<dbReference type="Pfam" id="PF00753">
    <property type="entry name" value="Lactamase_B"/>
    <property type="match status" value="1"/>
</dbReference>
<evidence type="ECO:0000256" key="1">
    <source>
        <dbReference type="ARBA" id="ARBA00022801"/>
    </source>
</evidence>
<dbReference type="Pfam" id="PF07521">
    <property type="entry name" value="RMMBL"/>
    <property type="match status" value="1"/>
</dbReference>
<dbReference type="InterPro" id="IPR036866">
    <property type="entry name" value="RibonucZ/Hydroxyglut_hydro"/>
</dbReference>
<feature type="domain" description="Beta-Casp" evidence="3">
    <location>
        <begin position="253"/>
        <end position="372"/>
    </location>
</feature>
<evidence type="ECO:0000313" key="4">
    <source>
        <dbReference type="EMBL" id="AHZ68013.1"/>
    </source>
</evidence>
<name>A0A024E6P4_9PSED</name>
<dbReference type="InterPro" id="IPR011108">
    <property type="entry name" value="RMMBL"/>
</dbReference>
<dbReference type="Gene3D" id="3.40.50.10890">
    <property type="match status" value="1"/>
</dbReference>
<dbReference type="GO" id="GO:0004521">
    <property type="term" value="F:RNA endonuclease activity"/>
    <property type="evidence" value="ECO:0007669"/>
    <property type="project" value="TreeGrafter"/>
</dbReference>
<dbReference type="InterPro" id="IPR001279">
    <property type="entry name" value="Metallo-B-lactamas"/>
</dbReference>
<dbReference type="CDD" id="cd16295">
    <property type="entry name" value="TTHA0252-CPSF-like_MBL-fold"/>
    <property type="match status" value="1"/>
</dbReference>
<dbReference type="AlphaFoldDB" id="A0A024E6P4"/>
<evidence type="ECO:0000259" key="2">
    <source>
        <dbReference type="SMART" id="SM00849"/>
    </source>
</evidence>
<evidence type="ECO:0000313" key="5">
    <source>
        <dbReference type="Proteomes" id="UP000026913"/>
    </source>
</evidence>
<dbReference type="Gene3D" id="3.60.15.10">
    <property type="entry name" value="Ribonuclease Z/Hydroxyacylglutathione hydrolase-like"/>
    <property type="match status" value="1"/>
</dbReference>
<proteinExistence type="predicted"/>
<accession>A0A024E6P4</accession>
<dbReference type="KEGG" id="pman:OU5_0934"/>
<organism evidence="4 5">
    <name type="scientific">Pseudomonas mandelii JR-1</name>
    <dbReference type="NCBI Taxonomy" id="1147786"/>
    <lineage>
        <taxon>Bacteria</taxon>
        <taxon>Pseudomonadati</taxon>
        <taxon>Pseudomonadota</taxon>
        <taxon>Gammaproteobacteria</taxon>
        <taxon>Pseudomonadales</taxon>
        <taxon>Pseudomonadaceae</taxon>
        <taxon>Pseudomonas</taxon>
    </lineage>
</organism>
<dbReference type="SUPFAM" id="SSF56281">
    <property type="entry name" value="Metallo-hydrolase/oxidoreductase"/>
    <property type="match status" value="1"/>
</dbReference>